<dbReference type="GO" id="GO:0003676">
    <property type="term" value="F:nucleic acid binding"/>
    <property type="evidence" value="ECO:0007669"/>
    <property type="project" value="InterPro"/>
</dbReference>
<dbReference type="InterPro" id="IPR001604">
    <property type="entry name" value="Endo_G_ENPP1-like_dom"/>
</dbReference>
<name>A0A9C7BX06_9VIRU</name>
<dbReference type="InterPro" id="IPR044925">
    <property type="entry name" value="His-Me_finger_sf"/>
</dbReference>
<dbReference type="GO" id="GO:0004521">
    <property type="term" value="F:RNA endonuclease activity"/>
    <property type="evidence" value="ECO:0007669"/>
    <property type="project" value="TreeGrafter"/>
</dbReference>
<dbReference type="Pfam" id="PF01223">
    <property type="entry name" value="Endonuclease_NS"/>
    <property type="match status" value="1"/>
</dbReference>
<dbReference type="InterPro" id="IPR040255">
    <property type="entry name" value="Non-specific_endonuclease"/>
</dbReference>
<dbReference type="PANTHER" id="PTHR13966:SF19">
    <property type="entry name" value="NUCLEASE EXOG, MITOCHONDRIAL"/>
    <property type="match status" value="1"/>
</dbReference>
<accession>A0A9C7BX06</accession>
<protein>
    <submittedName>
        <fullName evidence="2">Wsv191-like protein</fullName>
    </submittedName>
</protein>
<proteinExistence type="predicted"/>
<dbReference type="Gene3D" id="3.40.570.10">
    <property type="entry name" value="Extracellular Endonuclease, subunit A"/>
    <property type="match status" value="1"/>
</dbReference>
<dbReference type="PROSITE" id="PS51257">
    <property type="entry name" value="PROKAR_LIPOPROTEIN"/>
    <property type="match status" value="1"/>
</dbReference>
<dbReference type="SUPFAM" id="SSF54060">
    <property type="entry name" value="His-Me finger endonucleases"/>
    <property type="match status" value="1"/>
</dbReference>
<feature type="domain" description="DNA/RNA non-specific endonuclease/pyrophosphatase/phosphodiesterase" evidence="1">
    <location>
        <begin position="168"/>
        <end position="365"/>
    </location>
</feature>
<dbReference type="PANTHER" id="PTHR13966">
    <property type="entry name" value="ENDONUCLEASE RELATED"/>
    <property type="match status" value="1"/>
</dbReference>
<dbReference type="GO" id="GO:0046872">
    <property type="term" value="F:metal ion binding"/>
    <property type="evidence" value="ECO:0007669"/>
    <property type="project" value="InterPro"/>
</dbReference>
<evidence type="ECO:0000313" key="2">
    <source>
        <dbReference type="EMBL" id="BDT63111.1"/>
    </source>
</evidence>
<dbReference type="InterPro" id="IPR044929">
    <property type="entry name" value="DNA/RNA_non-sp_Endonuclease_sf"/>
</dbReference>
<sequence length="368" mass="40580">MCPLLRQTLVCLALVTSLACCELPPRENGEAAESICLGTDSKEQPLVFDDSRRRLVYPYRMCGNNSEGELFTGFRLHLACLGDSRGAFRPPAEYLDGRLPIRAACARINPAVVERQARLDGLSPTEAAAEAVGVGVTAGARVPRAEGTGCRAFRVGMRVPLSDNSSFFHTVYEFCWSDDDKHAIWVINPLNPLVTAMSVNRSQSLESLIDKGVRTKFRYVPSVFGGSETAEIYNPKPFFAVENQRTSGAVPELCQRDSFSRGHLAPSGDFVLASERWATFMLENVVPQWQTHNNGPWKAIEQRARSMVGGVLALTVPSFPPSDRLRYLDQKGARIPVPDKIAKFVFDKRGQVLYEAESPMRSSDTGCC</sequence>
<dbReference type="EMBL" id="LC738881">
    <property type="protein sequence ID" value="BDT63111.1"/>
    <property type="molecule type" value="Genomic_DNA"/>
</dbReference>
<organism evidence="2">
    <name type="scientific">Sicyonia whispovirus</name>
    <dbReference type="NCBI Taxonomy" id="2984283"/>
    <lineage>
        <taxon>Viruses</taxon>
        <taxon>Viruses incertae sedis</taxon>
        <taxon>Naldaviricetes</taxon>
        <taxon>Nimaviridae</taxon>
        <taxon>Whispovirus</taxon>
    </lineage>
</organism>
<evidence type="ECO:0000259" key="1">
    <source>
        <dbReference type="SMART" id="SM00892"/>
    </source>
</evidence>
<dbReference type="GO" id="GO:0000014">
    <property type="term" value="F:single-stranded DNA endodeoxyribonuclease activity"/>
    <property type="evidence" value="ECO:0007669"/>
    <property type="project" value="TreeGrafter"/>
</dbReference>
<reference evidence="2" key="1">
    <citation type="submission" date="2022-10" db="EMBL/GenBank/DDBJ databases">
        <title>Genome sequences of endogenous nimaviruses in decapod crustaceans.</title>
        <authorList>
            <person name="Kawato S."/>
            <person name="Nozaki R."/>
            <person name="Kondo H."/>
            <person name="Hirono I."/>
        </authorList>
    </citation>
    <scope>NUCLEOTIDE SEQUENCE</scope>
    <source>
        <strain evidence="2">Fukuoka2019</strain>
    </source>
</reference>
<dbReference type="SMART" id="SM00892">
    <property type="entry name" value="Endonuclease_NS"/>
    <property type="match status" value="1"/>
</dbReference>